<reference evidence="3" key="1">
    <citation type="submission" date="2021-02" db="EMBL/GenBank/DDBJ databases">
        <authorList>
            <person name="Nowell W R."/>
        </authorList>
    </citation>
    <scope>NUCLEOTIDE SEQUENCE</scope>
</reference>
<evidence type="ECO:0000313" key="3">
    <source>
        <dbReference type="EMBL" id="CAF3477079.1"/>
    </source>
</evidence>
<proteinExistence type="predicted"/>
<sequence>MFSILLLLVFVRDLNALSCVDSMYSFRMLRKNFDWNTFTSHTTEANFQPELWDDDSACRVTVSVEYNVKGDDYVNVIYGEAVNDTCDYMTFETSFTLEYDQQSMVSYIDYVCSSNNFCEHSFVGQWVKELLGTKNNPLHTAITYILSNSSELTKCNWKHATSECASHLCFALYDELKNVPLKNGSCLANRSSGSVYIYVNTKLIDSIQISPIELDYKCMKNRFTQELFYEFINHQHLSENTEGLTCPQQSFTSIPVNLRSANFSLTLNELGQQMKPLLDNINRCDIYMEADYRQEDGHITVTYKEPKHDADKYMSFDMILASESSIPSIWSRMYYICLPPYSCDRKLVNKWIRWLIDINRQHLQIESKLSTENTVHSYECNIWSHTVDNSVDVCFAYKYKQMESGLPRTSCSRFEHKKTPVYKHVTDEILQQCVPKTSLDDIPTVSSSIAVDLPIDRDHRSDEIKSLNLNPKVKSNHISQSTTVMSASSTTTTAAPSMDPKSS</sequence>
<dbReference type="AlphaFoldDB" id="A0A818FKC4"/>
<feature type="chain" id="PRO_5032685660" evidence="2">
    <location>
        <begin position="17"/>
        <end position="503"/>
    </location>
</feature>
<gene>
    <name evidence="3" type="ORF">KIK155_LOCUS14235</name>
</gene>
<feature type="region of interest" description="Disordered" evidence="1">
    <location>
        <begin position="473"/>
        <end position="503"/>
    </location>
</feature>
<organism evidence="3 4">
    <name type="scientific">Rotaria socialis</name>
    <dbReference type="NCBI Taxonomy" id="392032"/>
    <lineage>
        <taxon>Eukaryota</taxon>
        <taxon>Metazoa</taxon>
        <taxon>Spiralia</taxon>
        <taxon>Gnathifera</taxon>
        <taxon>Rotifera</taxon>
        <taxon>Eurotatoria</taxon>
        <taxon>Bdelloidea</taxon>
        <taxon>Philodinida</taxon>
        <taxon>Philodinidae</taxon>
        <taxon>Rotaria</taxon>
    </lineage>
</organism>
<dbReference type="EMBL" id="CAJNYV010002431">
    <property type="protein sequence ID" value="CAF3477079.1"/>
    <property type="molecule type" value="Genomic_DNA"/>
</dbReference>
<keyword evidence="2" id="KW-0732">Signal</keyword>
<evidence type="ECO:0000256" key="2">
    <source>
        <dbReference type="SAM" id="SignalP"/>
    </source>
</evidence>
<protein>
    <submittedName>
        <fullName evidence="3">Uncharacterized protein</fullName>
    </submittedName>
</protein>
<comment type="caution">
    <text evidence="3">The sequence shown here is derived from an EMBL/GenBank/DDBJ whole genome shotgun (WGS) entry which is preliminary data.</text>
</comment>
<feature type="signal peptide" evidence="2">
    <location>
        <begin position="1"/>
        <end position="16"/>
    </location>
</feature>
<evidence type="ECO:0000313" key="4">
    <source>
        <dbReference type="Proteomes" id="UP000663865"/>
    </source>
</evidence>
<feature type="compositionally biased region" description="Low complexity" evidence="1">
    <location>
        <begin position="479"/>
        <end position="497"/>
    </location>
</feature>
<evidence type="ECO:0000256" key="1">
    <source>
        <dbReference type="SAM" id="MobiDB-lite"/>
    </source>
</evidence>
<name>A0A818FKC4_9BILA</name>
<dbReference type="Proteomes" id="UP000663865">
    <property type="component" value="Unassembled WGS sequence"/>
</dbReference>
<accession>A0A818FKC4</accession>